<evidence type="ECO:0000313" key="2">
    <source>
        <dbReference type="EnsemblPlants" id="OGLUM05G23830.1"/>
    </source>
</evidence>
<dbReference type="Proteomes" id="UP000026961">
    <property type="component" value="Chromosome 5"/>
</dbReference>
<organism evidence="2">
    <name type="scientific">Oryza glumipatula</name>
    <dbReference type="NCBI Taxonomy" id="40148"/>
    <lineage>
        <taxon>Eukaryota</taxon>
        <taxon>Viridiplantae</taxon>
        <taxon>Streptophyta</taxon>
        <taxon>Embryophyta</taxon>
        <taxon>Tracheophyta</taxon>
        <taxon>Spermatophyta</taxon>
        <taxon>Magnoliopsida</taxon>
        <taxon>Liliopsida</taxon>
        <taxon>Poales</taxon>
        <taxon>Poaceae</taxon>
        <taxon>BOP clade</taxon>
        <taxon>Oryzoideae</taxon>
        <taxon>Oryzeae</taxon>
        <taxon>Oryzinae</taxon>
        <taxon>Oryza</taxon>
    </lineage>
</organism>
<keyword evidence="3" id="KW-1185">Reference proteome</keyword>
<feature type="compositionally biased region" description="Basic residues" evidence="1">
    <location>
        <begin position="95"/>
        <end position="106"/>
    </location>
</feature>
<feature type="compositionally biased region" description="Basic and acidic residues" evidence="1">
    <location>
        <begin position="161"/>
        <end position="172"/>
    </location>
</feature>
<name>A0A0E0A1J4_9ORYZ</name>
<dbReference type="HOGENOM" id="CLU_580590_0_0_1"/>
<protein>
    <submittedName>
        <fullName evidence="2">Uncharacterized protein</fullName>
    </submittedName>
</protein>
<evidence type="ECO:0000313" key="3">
    <source>
        <dbReference type="Proteomes" id="UP000026961"/>
    </source>
</evidence>
<feature type="region of interest" description="Disordered" evidence="1">
    <location>
        <begin position="85"/>
        <end position="254"/>
    </location>
</feature>
<dbReference type="Gramene" id="OGLUM05G23830.1">
    <property type="protein sequence ID" value="OGLUM05G23830.1"/>
    <property type="gene ID" value="OGLUM05G23830"/>
</dbReference>
<feature type="compositionally biased region" description="Acidic residues" evidence="1">
    <location>
        <begin position="337"/>
        <end position="350"/>
    </location>
</feature>
<feature type="compositionally biased region" description="Basic and acidic residues" evidence="1">
    <location>
        <begin position="214"/>
        <end position="224"/>
    </location>
</feature>
<dbReference type="EnsemblPlants" id="OGLUM05G23830.1">
    <property type="protein sequence ID" value="OGLUM05G23830.1"/>
    <property type="gene ID" value="OGLUM05G23830"/>
</dbReference>
<proteinExistence type="predicted"/>
<reference evidence="2" key="2">
    <citation type="submission" date="2018-05" db="EMBL/GenBank/DDBJ databases">
        <title>OgluRS3 (Oryza glumaepatula Reference Sequence Version 3).</title>
        <authorList>
            <person name="Zhang J."/>
            <person name="Kudrna D."/>
            <person name="Lee S."/>
            <person name="Talag J."/>
            <person name="Welchert J."/>
            <person name="Wing R.A."/>
        </authorList>
    </citation>
    <scope>NUCLEOTIDE SEQUENCE [LARGE SCALE GENOMIC DNA]</scope>
</reference>
<accession>A0A0E0A1J4</accession>
<feature type="compositionally biased region" description="Basic and acidic residues" evidence="1">
    <location>
        <begin position="197"/>
        <end position="206"/>
    </location>
</feature>
<evidence type="ECO:0000256" key="1">
    <source>
        <dbReference type="SAM" id="MobiDB-lite"/>
    </source>
</evidence>
<feature type="region of interest" description="Disordered" evidence="1">
    <location>
        <begin position="286"/>
        <end position="366"/>
    </location>
</feature>
<feature type="compositionally biased region" description="Low complexity" evidence="1">
    <location>
        <begin position="85"/>
        <end position="94"/>
    </location>
</feature>
<reference evidence="2" key="1">
    <citation type="submission" date="2015-04" db="UniProtKB">
        <authorList>
            <consortium name="EnsemblPlants"/>
        </authorList>
    </citation>
    <scope>IDENTIFICATION</scope>
</reference>
<sequence length="471" mass="51808">MLGGGFNLRLVPSFPPEVEARMAAAPAMAAVAMSGSMEASPAAAVVPCRRDMKRRLQEEIDAVRGLLGKAEALVAVASEDVNGGAAASASAVAKRSPRRVRSPPRRGRSDREELDRARDRRHGGRSDREVFDRGRDRRHGGRSDRDREVFDRARDRRHSRSDREELDRERDRRRSRSRRSHREELDRERDRRRRRSSDRVVFDRARKIPRRRPHEAESEPRKIEAAAGAPPQCQPKDGEIAPAMDASPSLCEREEGEIADDHGAAMDIDIDIPRGGAISPLVVNKAQSSPLAKNDDDDELVDISGEASPVAIENFPEATKSSISPSSDEPSLGNYSGDDDDDDDDDGDDGESSKKPDTTCLPTEAAATATTPLVAAAASPPATQTSQLIAIAKEKQRLRREVERRAAREALEAMARAARPIRDDIAATDMMQLGLFETQYIVSTEKSQDSLRRGSGGLLPQLGFFLKPEYS</sequence>
<dbReference type="AlphaFoldDB" id="A0A0E0A1J4"/>
<feature type="compositionally biased region" description="Low complexity" evidence="1">
    <location>
        <begin position="321"/>
        <end position="331"/>
    </location>
</feature>
<feature type="compositionally biased region" description="Basic and acidic residues" evidence="1">
    <location>
        <begin position="107"/>
        <end position="154"/>
    </location>
</feature>